<name>A0A4Z1SMJ7_GIAMU</name>
<keyword evidence="2" id="KW-0472">Membrane</keyword>
<gene>
    <name evidence="3" type="ORF">GMRT_10621</name>
</gene>
<feature type="transmembrane region" description="Helical" evidence="2">
    <location>
        <begin position="789"/>
        <end position="810"/>
    </location>
</feature>
<evidence type="ECO:0000313" key="3">
    <source>
        <dbReference type="EMBL" id="TNJ26800.1"/>
    </source>
</evidence>
<evidence type="ECO:0000313" key="4">
    <source>
        <dbReference type="Proteomes" id="UP000315496"/>
    </source>
</evidence>
<sequence length="968" mass="107929">MSPPMISRVGYLPSLAQELIGRGEQQVIYVTPPRFYSRGNPHFSAPTQLRTVYRRPERFQNPAPSPVVHTFNLPCEGRGVTTERPYPHAPFYSTPPASVACRAAKSALLPVASPPETPELPQEESFRELDSVEPLVEDDDEDSAFSNEIAGFFITEAPLAVPEPKPVADPETPIYPKSEQLVSGTGTLTKAVFDPAFMRATDRYSRDDKMRVVTQYTDEYINHLPSSTRRTEKRPVPESRRRPIHSARSDYGQGERRVRPPSGRSILSEPCPVDSALPTRPSTASSAERKSRATKCLPNTPLIASMYRVEGKTIECRIGPGPGPEEALQMDPFPLTKHQDPLWHVPKAQQESLSLREMCPFFLGRQRFPDLSQDMKDVARKEAVRITETLFDGPSWRGTALRQLLLFCRQFITLSFFRLTTRVPNPLGQGPAYQDWKLHCEIILSVLRRLHEFGASRALLLQVSDQFPLGYVEAVFLGPFTAFNLDARTLRKCFLPLERRGIGQISERRLSSPTKDGSRTTRSSAPPPSDSSQSSESSPGRNDVSHVVDSSGEYLAVPAIEVFISVLSMLEHAVPTLSEPVEVEGADLVGLLVNSLALMSICDPLIYQWMITPIIDISAPPTSRLRVQSVRSLREAPVVVLIDYVCHGMLRDLIASYDDASLSHLHYLNCDTSIEGYTLQTPPISWGVGSLLDVLIGPISRASRGMTRERFSFEHEFLLSFKASLGFRPIEAVALVLFNMPPVYRSAHFSRLCLLLSLTLTYVKGLVISSASQKILGTIFQGCRIREPFLLANCIYLLAVCIGSLIVHLIQAPKHVRRAHADFLSHVIADSSLICDILVNRHCISFTSGLELRGMSILFNSLPGTVDGSLPPFIFFPLGSKREGDVVIDPTQASLFLHYYVAVFAMRLSITACCIERRLRISPKACLRQSLLISLGEEYARYRGRYALVESFCATICEDHHLLDEREE</sequence>
<evidence type="ECO:0000256" key="2">
    <source>
        <dbReference type="SAM" id="Phobius"/>
    </source>
</evidence>
<evidence type="ECO:0000256" key="1">
    <source>
        <dbReference type="SAM" id="MobiDB-lite"/>
    </source>
</evidence>
<feature type="transmembrane region" description="Helical" evidence="2">
    <location>
        <begin position="749"/>
        <end position="768"/>
    </location>
</feature>
<accession>A0A4Z1SMJ7</accession>
<keyword evidence="4" id="KW-1185">Reference proteome</keyword>
<comment type="caution">
    <text evidence="3">The sequence shown here is derived from an EMBL/GenBank/DDBJ whole genome shotgun (WGS) entry which is preliminary data.</text>
</comment>
<proteinExistence type="predicted"/>
<organism evidence="3 4">
    <name type="scientific">Giardia muris</name>
    <dbReference type="NCBI Taxonomy" id="5742"/>
    <lineage>
        <taxon>Eukaryota</taxon>
        <taxon>Metamonada</taxon>
        <taxon>Diplomonadida</taxon>
        <taxon>Hexamitidae</taxon>
        <taxon>Giardiinae</taxon>
        <taxon>Giardia</taxon>
    </lineage>
</organism>
<reference evidence="3 4" key="1">
    <citation type="submission" date="2019-05" db="EMBL/GenBank/DDBJ databases">
        <title>The compact genome of Giardia muris reveals important steps in the evolution of intestinal protozoan parasites.</title>
        <authorList>
            <person name="Xu F."/>
            <person name="Jimenez-Gonzalez A."/>
            <person name="Einarsson E."/>
            <person name="Astvaldsson A."/>
            <person name="Peirasmaki D."/>
            <person name="Eckmann L."/>
            <person name="Andersson J.O."/>
            <person name="Svard S.G."/>
            <person name="Jerlstrom-Hultqvist J."/>
        </authorList>
    </citation>
    <scope>NUCLEOTIDE SEQUENCE [LARGE SCALE GENOMIC DNA]</scope>
    <source>
        <strain evidence="3 4">Roberts-Thomson</strain>
    </source>
</reference>
<feature type="region of interest" description="Disordered" evidence="1">
    <location>
        <begin position="223"/>
        <end position="296"/>
    </location>
</feature>
<keyword evidence="2" id="KW-1133">Transmembrane helix</keyword>
<dbReference type="Proteomes" id="UP000315496">
    <property type="component" value="Chromosome 4"/>
</dbReference>
<feature type="compositionally biased region" description="Low complexity" evidence="1">
    <location>
        <begin position="530"/>
        <end position="539"/>
    </location>
</feature>
<protein>
    <submittedName>
        <fullName evidence="3">Uncharacterized protein</fullName>
    </submittedName>
</protein>
<dbReference type="AlphaFoldDB" id="A0A4Z1SMJ7"/>
<dbReference type="VEuPathDB" id="GiardiaDB:GMRT_10621"/>
<keyword evidence="2" id="KW-0812">Transmembrane</keyword>
<feature type="compositionally biased region" description="Basic and acidic residues" evidence="1">
    <location>
        <begin position="229"/>
        <end position="241"/>
    </location>
</feature>
<dbReference type="EMBL" id="VDLU01000004">
    <property type="protein sequence ID" value="TNJ26800.1"/>
    <property type="molecule type" value="Genomic_DNA"/>
</dbReference>
<feature type="region of interest" description="Disordered" evidence="1">
    <location>
        <begin position="506"/>
        <end position="546"/>
    </location>
</feature>